<dbReference type="eggNOG" id="ENOG50301JS">
    <property type="taxonomic scope" value="Bacteria"/>
</dbReference>
<dbReference type="KEGG" id="psim:KR76_05640"/>
<dbReference type="Proteomes" id="UP000030300">
    <property type="component" value="Chromosome"/>
</dbReference>
<dbReference type="GeneID" id="96608426"/>
<feature type="compositionally biased region" description="Basic and acidic residues" evidence="1">
    <location>
        <begin position="38"/>
        <end position="55"/>
    </location>
</feature>
<proteinExistence type="predicted"/>
<sequence>MNDQLPPRPDPVTEPPEPPPGGPHRIEGVGGDGVSSTEPHDLDPRLNPATDHELPAETLTAEDTDTEATKGNPEVPPERESPA</sequence>
<name>A0A0A1DI97_NOCSI</name>
<organism evidence="2 3">
    <name type="scientific">Nocardioides simplex</name>
    <name type="common">Arthrobacter simplex</name>
    <dbReference type="NCBI Taxonomy" id="2045"/>
    <lineage>
        <taxon>Bacteria</taxon>
        <taxon>Bacillati</taxon>
        <taxon>Actinomycetota</taxon>
        <taxon>Actinomycetes</taxon>
        <taxon>Propionibacteriales</taxon>
        <taxon>Nocardioidaceae</taxon>
        <taxon>Pimelobacter</taxon>
    </lineage>
</organism>
<dbReference type="STRING" id="2045.KR76_05640"/>
<reference evidence="2 3" key="1">
    <citation type="journal article" date="2015" name="Genome Announc.">
        <title>Complete Genome Sequence of Steroid-Transforming Nocardioides simplex VKM Ac-2033D.</title>
        <authorList>
            <person name="Shtratnikova V.Y."/>
            <person name="Schelkunov M.I."/>
            <person name="Pekov Y.A."/>
            <person name="Fokina V.V."/>
            <person name="Logacheva M.D."/>
            <person name="Sokolov S.L."/>
            <person name="Bragin E.Y."/>
            <person name="Ashapkin V.V."/>
            <person name="Donova M.V."/>
        </authorList>
    </citation>
    <scope>NUCLEOTIDE SEQUENCE [LARGE SCALE GENOMIC DNA]</scope>
    <source>
        <strain evidence="2 3">VKM Ac-2033D</strain>
    </source>
</reference>
<evidence type="ECO:0000313" key="3">
    <source>
        <dbReference type="Proteomes" id="UP000030300"/>
    </source>
</evidence>
<accession>A0A0A1DI97</accession>
<dbReference type="RefSeq" id="WP_038677158.1">
    <property type="nucleotide sequence ID" value="NZ_BJMC01000002.1"/>
</dbReference>
<feature type="region of interest" description="Disordered" evidence="1">
    <location>
        <begin position="1"/>
        <end position="83"/>
    </location>
</feature>
<dbReference type="AlphaFoldDB" id="A0A0A1DI97"/>
<dbReference type="HOGENOM" id="CLU_2539187_0_0_11"/>
<evidence type="ECO:0000256" key="1">
    <source>
        <dbReference type="SAM" id="MobiDB-lite"/>
    </source>
</evidence>
<dbReference type="EMBL" id="CP009896">
    <property type="protein sequence ID" value="AIY16367.1"/>
    <property type="molecule type" value="Genomic_DNA"/>
</dbReference>
<feature type="compositionally biased region" description="Pro residues" evidence="1">
    <location>
        <begin position="1"/>
        <end position="22"/>
    </location>
</feature>
<protein>
    <submittedName>
        <fullName evidence="2">Uncharacterized protein</fullName>
    </submittedName>
</protein>
<evidence type="ECO:0000313" key="2">
    <source>
        <dbReference type="EMBL" id="AIY16367.1"/>
    </source>
</evidence>
<keyword evidence="3" id="KW-1185">Reference proteome</keyword>
<dbReference type="OrthoDB" id="3789691at2"/>
<gene>
    <name evidence="2" type="ORF">KR76_05640</name>
</gene>